<sequence length="332" mass="37566">MKKVAIFSPVYPRVGGIASHSLRLQRFLSQKGHKAIVVDLKLLNALNEKGVFKRLGLPELFFLVFAANNWHVQLSSPIINSILIVLGFFFRKRVIYTHHNNRRPPTYFLKIMSFFSVHTIFVNGKLGKELDKEIPPDFLSIIPAYIPSSFDMCDVGQSANIAHVDRTSPTIFMIATSYAEFEGHDLYGVRFACRALSMLASSHLAPDFNFVVIDTTGKYKSTMESSSSALLRERTYYFDRAINIQELLKFAQLFIRPTMTDGDALSVREALCSGCNVLCSDVVERPQNAVVYRSLDFNDFLFKTKELLNKERSLASDNEGTKFADSVISIYQ</sequence>
<accession>A0A432VR01</accession>
<dbReference type="Gene3D" id="3.40.50.2000">
    <property type="entry name" value="Glycogen Phosphorylase B"/>
    <property type="match status" value="1"/>
</dbReference>
<dbReference type="RefSeq" id="WP_126793890.1">
    <property type="nucleotide sequence ID" value="NZ_PIPI01000008.1"/>
</dbReference>
<comment type="caution">
    <text evidence="1">The sequence shown here is derived from an EMBL/GenBank/DDBJ whole genome shotgun (WGS) entry which is preliminary data.</text>
</comment>
<evidence type="ECO:0000313" key="1">
    <source>
        <dbReference type="EMBL" id="RUO18675.1"/>
    </source>
</evidence>
<dbReference type="EMBL" id="PIPI01000008">
    <property type="protein sequence ID" value="RUO18675.1"/>
    <property type="molecule type" value="Genomic_DNA"/>
</dbReference>
<dbReference type="SUPFAM" id="SSF53756">
    <property type="entry name" value="UDP-Glycosyltransferase/glycogen phosphorylase"/>
    <property type="match status" value="1"/>
</dbReference>
<proteinExistence type="predicted"/>
<name>A0A432VR01_9GAMM</name>
<dbReference type="AlphaFoldDB" id="A0A432VR01"/>
<gene>
    <name evidence="1" type="ORF">CWE06_10555</name>
</gene>
<evidence type="ECO:0000313" key="2">
    <source>
        <dbReference type="Proteomes" id="UP000288212"/>
    </source>
</evidence>
<organism evidence="1 2">
    <name type="scientific">Aliidiomarina haloalkalitolerans</name>
    <dbReference type="NCBI Taxonomy" id="859059"/>
    <lineage>
        <taxon>Bacteria</taxon>
        <taxon>Pseudomonadati</taxon>
        <taxon>Pseudomonadota</taxon>
        <taxon>Gammaproteobacteria</taxon>
        <taxon>Alteromonadales</taxon>
        <taxon>Idiomarinaceae</taxon>
        <taxon>Aliidiomarina</taxon>
    </lineage>
</organism>
<evidence type="ECO:0008006" key="3">
    <source>
        <dbReference type="Google" id="ProtNLM"/>
    </source>
</evidence>
<keyword evidence="2" id="KW-1185">Reference proteome</keyword>
<dbReference type="Proteomes" id="UP000288212">
    <property type="component" value="Unassembled WGS sequence"/>
</dbReference>
<reference evidence="1 2" key="1">
    <citation type="journal article" date="2011" name="Front. Microbiol.">
        <title>Genomic signatures of strain selection and enhancement in Bacillus atrophaeus var. globigii, a historical biowarfare simulant.</title>
        <authorList>
            <person name="Gibbons H.S."/>
            <person name="Broomall S.M."/>
            <person name="McNew L.A."/>
            <person name="Daligault H."/>
            <person name="Chapman C."/>
            <person name="Bruce D."/>
            <person name="Karavis M."/>
            <person name="Krepps M."/>
            <person name="McGregor P.A."/>
            <person name="Hong C."/>
            <person name="Park K.H."/>
            <person name="Akmal A."/>
            <person name="Feldman A."/>
            <person name="Lin J.S."/>
            <person name="Chang W.E."/>
            <person name="Higgs B.W."/>
            <person name="Demirev P."/>
            <person name="Lindquist J."/>
            <person name="Liem A."/>
            <person name="Fochler E."/>
            <person name="Read T.D."/>
            <person name="Tapia R."/>
            <person name="Johnson S."/>
            <person name="Bishop-Lilly K.A."/>
            <person name="Detter C."/>
            <person name="Han C."/>
            <person name="Sozhamannan S."/>
            <person name="Rosenzweig C.N."/>
            <person name="Skowronski E.W."/>
        </authorList>
    </citation>
    <scope>NUCLEOTIDE SEQUENCE [LARGE SCALE GENOMIC DNA]</scope>
    <source>
        <strain evidence="1 2">AK5</strain>
    </source>
</reference>
<protein>
    <recommendedName>
        <fullName evidence="3">Glycosyl transferase family 1 domain-containing protein</fullName>
    </recommendedName>
</protein>
<dbReference type="OrthoDB" id="179766at2"/>